<name>A0A9X3AK30_9SPHN</name>
<keyword evidence="4" id="KW-1185">Reference proteome</keyword>
<keyword evidence="2" id="KW-0732">Signal</keyword>
<dbReference type="AlphaFoldDB" id="A0A9X3AK30"/>
<feature type="chain" id="PRO_5040947982" evidence="2">
    <location>
        <begin position="19"/>
        <end position="118"/>
    </location>
</feature>
<dbReference type="Proteomes" id="UP001142648">
    <property type="component" value="Unassembled WGS sequence"/>
</dbReference>
<feature type="region of interest" description="Disordered" evidence="1">
    <location>
        <begin position="21"/>
        <end position="42"/>
    </location>
</feature>
<feature type="compositionally biased region" description="Low complexity" evidence="1">
    <location>
        <begin position="21"/>
        <end position="33"/>
    </location>
</feature>
<evidence type="ECO:0000313" key="3">
    <source>
        <dbReference type="EMBL" id="MCT2557839.1"/>
    </source>
</evidence>
<reference evidence="3" key="1">
    <citation type="submission" date="2022-09" db="EMBL/GenBank/DDBJ databases">
        <title>The genome sequence of Tsuneonella sp. YG55.</title>
        <authorList>
            <person name="Liu Y."/>
        </authorList>
    </citation>
    <scope>NUCLEOTIDE SEQUENCE</scope>
    <source>
        <strain evidence="3">YG55</strain>
    </source>
</reference>
<dbReference type="EMBL" id="JAOAMV010000001">
    <property type="protein sequence ID" value="MCT2557839.1"/>
    <property type="molecule type" value="Genomic_DNA"/>
</dbReference>
<sequence>MKKMVLAAAGMIAAPALAQSAPATDHAQHAGHAMHGDHAMHAGHAQAAAKFTLDTPIAAIAADEKGKAILEANLPGLTTHEHFEMFKGMSLNQLAPMAGDRMPAEALAKVKADFEALN</sequence>
<evidence type="ECO:0000256" key="2">
    <source>
        <dbReference type="SAM" id="SignalP"/>
    </source>
</evidence>
<proteinExistence type="predicted"/>
<dbReference type="RefSeq" id="WP_259960594.1">
    <property type="nucleotide sequence ID" value="NZ_JAOAMV010000001.1"/>
</dbReference>
<evidence type="ECO:0000256" key="1">
    <source>
        <dbReference type="SAM" id="MobiDB-lite"/>
    </source>
</evidence>
<comment type="caution">
    <text evidence="3">The sequence shown here is derived from an EMBL/GenBank/DDBJ whole genome shotgun (WGS) entry which is preliminary data.</text>
</comment>
<feature type="signal peptide" evidence="2">
    <location>
        <begin position="1"/>
        <end position="18"/>
    </location>
</feature>
<accession>A0A9X3AK30</accession>
<gene>
    <name evidence="3" type="ORF">N0B51_02465</name>
</gene>
<organism evidence="3 4">
    <name type="scientific">Tsuneonella litorea</name>
    <dbReference type="NCBI Taxonomy" id="2976475"/>
    <lineage>
        <taxon>Bacteria</taxon>
        <taxon>Pseudomonadati</taxon>
        <taxon>Pseudomonadota</taxon>
        <taxon>Alphaproteobacteria</taxon>
        <taxon>Sphingomonadales</taxon>
        <taxon>Erythrobacteraceae</taxon>
        <taxon>Tsuneonella</taxon>
    </lineage>
</organism>
<evidence type="ECO:0000313" key="4">
    <source>
        <dbReference type="Proteomes" id="UP001142648"/>
    </source>
</evidence>
<protein>
    <submittedName>
        <fullName evidence="3">Uncharacterized protein</fullName>
    </submittedName>
</protein>